<dbReference type="InterPro" id="IPR018060">
    <property type="entry name" value="HTH_AraC"/>
</dbReference>
<feature type="domain" description="HTH araC/xylS-type" evidence="4">
    <location>
        <begin position="205"/>
        <end position="303"/>
    </location>
</feature>
<evidence type="ECO:0000256" key="1">
    <source>
        <dbReference type="ARBA" id="ARBA00023015"/>
    </source>
</evidence>
<dbReference type="Pfam" id="PF12852">
    <property type="entry name" value="Cupin_6"/>
    <property type="match status" value="1"/>
</dbReference>
<dbReference type="PRINTS" id="PR00032">
    <property type="entry name" value="HTHARAC"/>
</dbReference>
<dbReference type="PANTHER" id="PTHR46796">
    <property type="entry name" value="HTH-TYPE TRANSCRIPTIONAL ACTIVATOR RHAS-RELATED"/>
    <property type="match status" value="1"/>
</dbReference>
<dbReference type="InterPro" id="IPR032783">
    <property type="entry name" value="AraC_lig"/>
</dbReference>
<dbReference type="RefSeq" id="WP_127683735.1">
    <property type="nucleotide sequence ID" value="NZ_SACM01000004.1"/>
</dbReference>
<keyword evidence="1" id="KW-0805">Transcription regulation</keyword>
<name>A0A3S2WN62_9BURK</name>
<sequence length="314" mass="34436">MNTDRLDLLTDLLSQAGVRRRLLGQRRVPAGVALRFPCEKSIGLHVVTQGELHVHAPGLGTPLALRAGDLALMARGCEHLLSLGPGVDGLPVQTIGADDDVGAVAPGEATVIGGAYQLWNPPLHPFFREMPAWFVLRADELPKLGPLALTVGLLIDELRQRPLGAETVLNGLMDVVFTYLLREMLARHAPAEHGWAQAVRDPQVRRALALMQGEPARAWTLETLAQEAGLSRTALAERFREAMGDTPLAHLRTLRLQAAMRLLGSTEQTLEQVAQAVGYQDAFSFSKAFKREVGVSPREFRRRDEADRALAYRF</sequence>
<keyword evidence="3" id="KW-0804">Transcription</keyword>
<organism evidence="5 6">
    <name type="scientific">Inhella crocodyli</name>
    <dbReference type="NCBI Taxonomy" id="2499851"/>
    <lineage>
        <taxon>Bacteria</taxon>
        <taxon>Pseudomonadati</taxon>
        <taxon>Pseudomonadota</taxon>
        <taxon>Betaproteobacteria</taxon>
        <taxon>Burkholderiales</taxon>
        <taxon>Sphaerotilaceae</taxon>
        <taxon>Inhella</taxon>
    </lineage>
</organism>
<dbReference type="GO" id="GO:0043565">
    <property type="term" value="F:sequence-specific DNA binding"/>
    <property type="evidence" value="ECO:0007669"/>
    <property type="project" value="InterPro"/>
</dbReference>
<dbReference type="GO" id="GO:0003700">
    <property type="term" value="F:DNA-binding transcription factor activity"/>
    <property type="evidence" value="ECO:0007669"/>
    <property type="project" value="InterPro"/>
</dbReference>
<dbReference type="OrthoDB" id="9789899at2"/>
<dbReference type="PANTHER" id="PTHR46796:SF7">
    <property type="entry name" value="ARAC FAMILY TRANSCRIPTIONAL REGULATOR"/>
    <property type="match status" value="1"/>
</dbReference>
<evidence type="ECO:0000256" key="3">
    <source>
        <dbReference type="ARBA" id="ARBA00023163"/>
    </source>
</evidence>
<dbReference type="InterPro" id="IPR018062">
    <property type="entry name" value="HTH_AraC-typ_CS"/>
</dbReference>
<dbReference type="AlphaFoldDB" id="A0A3S2WN62"/>
<dbReference type="SUPFAM" id="SSF46689">
    <property type="entry name" value="Homeodomain-like"/>
    <property type="match status" value="2"/>
</dbReference>
<evidence type="ECO:0000256" key="2">
    <source>
        <dbReference type="ARBA" id="ARBA00023125"/>
    </source>
</evidence>
<dbReference type="Proteomes" id="UP000288587">
    <property type="component" value="Unassembled WGS sequence"/>
</dbReference>
<dbReference type="Pfam" id="PF12833">
    <property type="entry name" value="HTH_18"/>
    <property type="match status" value="1"/>
</dbReference>
<dbReference type="PROSITE" id="PS00041">
    <property type="entry name" value="HTH_ARAC_FAMILY_1"/>
    <property type="match status" value="1"/>
</dbReference>
<dbReference type="Gene3D" id="1.10.10.60">
    <property type="entry name" value="Homeodomain-like"/>
    <property type="match status" value="2"/>
</dbReference>
<dbReference type="SMART" id="SM00342">
    <property type="entry name" value="HTH_ARAC"/>
    <property type="match status" value="1"/>
</dbReference>
<keyword evidence="6" id="KW-1185">Reference proteome</keyword>
<gene>
    <name evidence="5" type="ORF">EOD73_14485</name>
</gene>
<proteinExistence type="predicted"/>
<dbReference type="InterPro" id="IPR050204">
    <property type="entry name" value="AraC_XylS_family_regulators"/>
</dbReference>
<dbReference type="InterPro" id="IPR009057">
    <property type="entry name" value="Homeodomain-like_sf"/>
</dbReference>
<evidence type="ECO:0000313" key="6">
    <source>
        <dbReference type="Proteomes" id="UP000288587"/>
    </source>
</evidence>
<dbReference type="PROSITE" id="PS01124">
    <property type="entry name" value="HTH_ARAC_FAMILY_2"/>
    <property type="match status" value="1"/>
</dbReference>
<protein>
    <submittedName>
        <fullName evidence="5">AraC family transcriptional regulator</fullName>
    </submittedName>
</protein>
<evidence type="ECO:0000313" key="5">
    <source>
        <dbReference type="EMBL" id="RVT83771.1"/>
    </source>
</evidence>
<keyword evidence="2" id="KW-0238">DNA-binding</keyword>
<reference evidence="5 6" key="1">
    <citation type="submission" date="2019-01" db="EMBL/GenBank/DDBJ databases">
        <authorList>
            <person name="Chen W.-M."/>
        </authorList>
    </citation>
    <scope>NUCLEOTIDE SEQUENCE [LARGE SCALE GENOMIC DNA]</scope>
    <source>
        <strain evidence="5 6">CCP-18</strain>
    </source>
</reference>
<accession>A0A3S2WN62</accession>
<comment type="caution">
    <text evidence="5">The sequence shown here is derived from an EMBL/GenBank/DDBJ whole genome shotgun (WGS) entry which is preliminary data.</text>
</comment>
<dbReference type="InterPro" id="IPR020449">
    <property type="entry name" value="Tscrpt_reg_AraC-type_HTH"/>
</dbReference>
<evidence type="ECO:0000259" key="4">
    <source>
        <dbReference type="PROSITE" id="PS01124"/>
    </source>
</evidence>
<dbReference type="EMBL" id="SACM01000004">
    <property type="protein sequence ID" value="RVT83771.1"/>
    <property type="molecule type" value="Genomic_DNA"/>
</dbReference>